<name>A0A401PTF8_SCYTO</name>
<feature type="signal peptide" evidence="3">
    <location>
        <begin position="1"/>
        <end position="19"/>
    </location>
</feature>
<keyword evidence="2" id="KW-0964">Secreted</keyword>
<dbReference type="OMA" id="TAKCCYR"/>
<dbReference type="SUPFAM" id="SSF57302">
    <property type="entry name" value="Snake toxin-like"/>
    <property type="match status" value="1"/>
</dbReference>
<evidence type="ECO:0000256" key="2">
    <source>
        <dbReference type="ARBA" id="ARBA00022525"/>
    </source>
</evidence>
<evidence type="ECO:0000256" key="3">
    <source>
        <dbReference type="SAM" id="SignalP"/>
    </source>
</evidence>
<dbReference type="Gene3D" id="2.10.60.10">
    <property type="entry name" value="CD59"/>
    <property type="match status" value="1"/>
</dbReference>
<dbReference type="GO" id="GO:0005576">
    <property type="term" value="C:extracellular region"/>
    <property type="evidence" value="ECO:0007669"/>
    <property type="project" value="UniProtKB-SubCell"/>
</dbReference>
<feature type="domain" description="UPAR/Ly6" evidence="4">
    <location>
        <begin position="19"/>
        <end position="97"/>
    </location>
</feature>
<dbReference type="Pfam" id="PF00021">
    <property type="entry name" value="UPAR_LY6"/>
    <property type="match status" value="1"/>
</dbReference>
<dbReference type="InterPro" id="IPR016054">
    <property type="entry name" value="LY6_UPA_recep-like"/>
</dbReference>
<dbReference type="OrthoDB" id="5945173at2759"/>
<proteinExistence type="predicted"/>
<gene>
    <name evidence="5" type="ORF">scyTo_0015482</name>
</gene>
<dbReference type="InterPro" id="IPR050918">
    <property type="entry name" value="CNF-like_PLA2_Inhibitor"/>
</dbReference>
<sequence length="251" mass="27013">MKLFSGIFIICALVTEARSFNCNQCSGISGTCTFTPTTCASGTTSCSTSSTTQIYGGMTKKQISNSCGPCSDPVSFNCGSVVVSQSSSCCDTDLCNTQVDTAPRNNTVNGLQCRGCFNSSSDYCSASEQTVDCVGAENRCMNVSGIEALTSPLKCFSCERPTEKCTQQEVCDPALNLNCRTILATLTVGENSPNNFNSLRGKRHLERSRVQYMCNTFGRYVSRCQGNGEMCREADTVSPFLSHVPVTQLHH</sequence>
<dbReference type="STRING" id="75743.A0A401PTF8"/>
<organism evidence="5 6">
    <name type="scientific">Scyliorhinus torazame</name>
    <name type="common">Cloudy catshark</name>
    <name type="synonym">Catulus torazame</name>
    <dbReference type="NCBI Taxonomy" id="75743"/>
    <lineage>
        <taxon>Eukaryota</taxon>
        <taxon>Metazoa</taxon>
        <taxon>Chordata</taxon>
        <taxon>Craniata</taxon>
        <taxon>Vertebrata</taxon>
        <taxon>Chondrichthyes</taxon>
        <taxon>Elasmobranchii</taxon>
        <taxon>Galeomorphii</taxon>
        <taxon>Galeoidea</taxon>
        <taxon>Carcharhiniformes</taxon>
        <taxon>Scyliorhinidae</taxon>
        <taxon>Scyliorhinus</taxon>
    </lineage>
</organism>
<evidence type="ECO:0000313" key="6">
    <source>
        <dbReference type="Proteomes" id="UP000288216"/>
    </source>
</evidence>
<keyword evidence="6" id="KW-1185">Reference proteome</keyword>
<comment type="subcellular location">
    <subcellularLocation>
        <location evidence="1">Secreted</location>
    </subcellularLocation>
</comment>
<keyword evidence="3" id="KW-0732">Signal</keyword>
<dbReference type="PANTHER" id="PTHR20914:SF9">
    <property type="entry name" value="COILED, ISOFORM A"/>
    <property type="match status" value="1"/>
</dbReference>
<dbReference type="PANTHER" id="PTHR20914">
    <property type="entry name" value="LY6/PLAUR DOMAIN-CONTAINING PROTEIN 8"/>
    <property type="match status" value="1"/>
</dbReference>
<reference evidence="5 6" key="1">
    <citation type="journal article" date="2018" name="Nat. Ecol. Evol.">
        <title>Shark genomes provide insights into elasmobranch evolution and the origin of vertebrates.</title>
        <authorList>
            <person name="Hara Y"/>
            <person name="Yamaguchi K"/>
            <person name="Onimaru K"/>
            <person name="Kadota M"/>
            <person name="Koyanagi M"/>
            <person name="Keeley SD"/>
            <person name="Tatsumi K"/>
            <person name="Tanaka K"/>
            <person name="Motone F"/>
            <person name="Kageyama Y"/>
            <person name="Nozu R"/>
            <person name="Adachi N"/>
            <person name="Nishimura O"/>
            <person name="Nakagawa R"/>
            <person name="Tanegashima C"/>
            <person name="Kiyatake I"/>
            <person name="Matsumoto R"/>
            <person name="Murakumo K"/>
            <person name="Nishida K"/>
            <person name="Terakita A"/>
            <person name="Kuratani S"/>
            <person name="Sato K"/>
            <person name="Hyodo S Kuraku.S."/>
        </authorList>
    </citation>
    <scope>NUCLEOTIDE SEQUENCE [LARGE SCALE GENOMIC DNA]</scope>
</reference>
<accession>A0A401PTF8</accession>
<feature type="chain" id="PRO_5019573423" description="UPAR/Ly6 domain-containing protein" evidence="3">
    <location>
        <begin position="20"/>
        <end position="251"/>
    </location>
</feature>
<comment type="caution">
    <text evidence="5">The sequence shown here is derived from an EMBL/GenBank/DDBJ whole genome shotgun (WGS) entry which is preliminary data.</text>
</comment>
<evidence type="ECO:0000256" key="1">
    <source>
        <dbReference type="ARBA" id="ARBA00004613"/>
    </source>
</evidence>
<protein>
    <recommendedName>
        <fullName evidence="4">UPAR/Ly6 domain-containing protein</fullName>
    </recommendedName>
</protein>
<dbReference type="Proteomes" id="UP000288216">
    <property type="component" value="Unassembled WGS sequence"/>
</dbReference>
<evidence type="ECO:0000313" key="5">
    <source>
        <dbReference type="EMBL" id="GCB76414.1"/>
    </source>
</evidence>
<dbReference type="InterPro" id="IPR045860">
    <property type="entry name" value="Snake_toxin-like_sf"/>
</dbReference>
<dbReference type="AlphaFoldDB" id="A0A401PTF8"/>
<dbReference type="EMBL" id="BFAA01008805">
    <property type="protein sequence ID" value="GCB76414.1"/>
    <property type="molecule type" value="Genomic_DNA"/>
</dbReference>
<evidence type="ECO:0000259" key="4">
    <source>
        <dbReference type="Pfam" id="PF00021"/>
    </source>
</evidence>